<protein>
    <recommendedName>
        <fullName evidence="3">Glycine N-acyltransferase-like protein</fullName>
        <ecNumber evidence="3">2.3.1.-</ecNumber>
    </recommendedName>
</protein>
<dbReference type="Pfam" id="PF08444">
    <property type="entry name" value="Gly_acyl_tr_C"/>
    <property type="match status" value="1"/>
</dbReference>
<dbReference type="Gene3D" id="3.40.630.30">
    <property type="match status" value="1"/>
</dbReference>
<feature type="domain" description="Glycine N-acyltransferase N-terminal" evidence="4">
    <location>
        <begin position="38"/>
        <end position="218"/>
    </location>
</feature>
<dbReference type="EC" id="2.3.1.-" evidence="3"/>
<dbReference type="GO" id="GO:0005739">
    <property type="term" value="C:mitochondrion"/>
    <property type="evidence" value="ECO:0007669"/>
    <property type="project" value="InterPro"/>
</dbReference>
<accession>A0A8D0R759</accession>
<dbReference type="PANTHER" id="PTHR15298:SF4">
    <property type="entry name" value="GLYCINE N-ACYLTRANSFERASE-LIKE PROTEIN 2"/>
    <property type="match status" value="1"/>
</dbReference>
<dbReference type="Pfam" id="PF06021">
    <property type="entry name" value="Gly_acyl_tr_N"/>
    <property type="match status" value="1"/>
</dbReference>
<dbReference type="InterPro" id="IPR010313">
    <property type="entry name" value="Glycine_N-acyltransferase"/>
</dbReference>
<dbReference type="InterPro" id="IPR016181">
    <property type="entry name" value="Acyl_CoA_acyltransferase"/>
</dbReference>
<feature type="domain" description="Glycine N-acyltransferase C-terminal" evidence="5">
    <location>
        <begin position="220"/>
        <end position="308"/>
    </location>
</feature>
<dbReference type="Ensembl" id="ENSSSCT00025020138.1">
    <property type="protein sequence ID" value="ENSSSCP00025008235.1"/>
    <property type="gene ID" value="ENSSSCG00025015041.1"/>
</dbReference>
<dbReference type="Proteomes" id="UP000694727">
    <property type="component" value="Unplaced"/>
</dbReference>
<comment type="similarity">
    <text evidence="3">Belongs to the glycine N-acyltransferase family.</text>
</comment>
<evidence type="ECO:0000259" key="5">
    <source>
        <dbReference type="Pfam" id="PF08444"/>
    </source>
</evidence>
<organism evidence="6 7">
    <name type="scientific">Sus scrofa</name>
    <name type="common">Pig</name>
    <dbReference type="NCBI Taxonomy" id="9823"/>
    <lineage>
        <taxon>Eukaryota</taxon>
        <taxon>Metazoa</taxon>
        <taxon>Chordata</taxon>
        <taxon>Craniata</taxon>
        <taxon>Vertebrata</taxon>
        <taxon>Euteleostomi</taxon>
        <taxon>Mammalia</taxon>
        <taxon>Eutheria</taxon>
        <taxon>Laurasiatheria</taxon>
        <taxon>Artiodactyla</taxon>
        <taxon>Suina</taxon>
        <taxon>Suidae</taxon>
        <taxon>Sus</taxon>
    </lineage>
</organism>
<evidence type="ECO:0000313" key="7">
    <source>
        <dbReference type="Proteomes" id="UP000694727"/>
    </source>
</evidence>
<dbReference type="SUPFAM" id="SSF55729">
    <property type="entry name" value="Acyl-CoA N-acyltransferases (Nat)"/>
    <property type="match status" value="1"/>
</dbReference>
<evidence type="ECO:0000256" key="3">
    <source>
        <dbReference type="RuleBase" id="RU368002"/>
    </source>
</evidence>
<dbReference type="GO" id="GO:0047961">
    <property type="term" value="F:glycine N-acyltransferase activity"/>
    <property type="evidence" value="ECO:0007669"/>
    <property type="project" value="InterPro"/>
</dbReference>
<keyword evidence="1 3" id="KW-0808">Transferase</keyword>
<sequence length="312" mass="36954">MKPWKRACLSPLRERLYLSFKTAFKYYFFCKSPTTFRQVYGAIYNIKNKNPFNLEVLVDAWPDYQTIITRPQKEEMKDDLDYYTNTYHIFTKAPEKLEEVLACPQVINWEQAFQIQGCQESVGEAIRKISASKSVQVDYKRTMLFMSVNEKKLKKTIDDKIDLMKLPKMSKEDEDGKKENFRTIFLDASYAGLVNEHWDFGKNERSLKYVERCLQNFPGFGVWGPEECPVSWVVMEQSCELRMGYTVPKYRGQGNMWQIAYHFISYLISKNMPFYLHVAEEKEEIQKLMRTVGCKESLCGWHQWICTPKKYC</sequence>
<name>A0A8D0R759_PIG</name>
<dbReference type="InterPro" id="IPR013652">
    <property type="entry name" value="Glycine_N-acyltransferase_C"/>
</dbReference>
<evidence type="ECO:0000256" key="2">
    <source>
        <dbReference type="ARBA" id="ARBA00023315"/>
    </source>
</evidence>
<evidence type="ECO:0000256" key="1">
    <source>
        <dbReference type="ARBA" id="ARBA00022679"/>
    </source>
</evidence>
<dbReference type="InterPro" id="IPR015938">
    <property type="entry name" value="Glycine_N-acyltransferase_N"/>
</dbReference>
<keyword evidence="2 3" id="KW-0012">Acyltransferase</keyword>
<dbReference type="AlphaFoldDB" id="A0A8D0R759"/>
<dbReference type="PANTHER" id="PTHR15298">
    <property type="entry name" value="L-COA N-ACYLTRANSFERASE-RELATED"/>
    <property type="match status" value="1"/>
</dbReference>
<proteinExistence type="inferred from homology"/>
<evidence type="ECO:0000259" key="4">
    <source>
        <dbReference type="Pfam" id="PF06021"/>
    </source>
</evidence>
<reference evidence="6" key="1">
    <citation type="submission" date="2025-08" db="UniProtKB">
        <authorList>
            <consortium name="Ensembl"/>
        </authorList>
    </citation>
    <scope>IDENTIFICATION</scope>
</reference>
<evidence type="ECO:0000313" key="6">
    <source>
        <dbReference type="Ensembl" id="ENSSSCP00025008235.1"/>
    </source>
</evidence>